<evidence type="ECO:0000256" key="1">
    <source>
        <dbReference type="ARBA" id="ARBA00006581"/>
    </source>
</evidence>
<keyword evidence="10" id="KW-1185">Reference proteome</keyword>
<dbReference type="CDD" id="cd07557">
    <property type="entry name" value="trimeric_dUTPase"/>
    <property type="match status" value="1"/>
</dbReference>
<dbReference type="NCBIfam" id="TIGR00576">
    <property type="entry name" value="dut"/>
    <property type="match status" value="1"/>
</dbReference>
<comment type="function">
    <text evidence="7">This enzyme is involved in nucleotide metabolism: it produces dUMP, the immediate precursor of thymidine nucleotides and it decreases the intracellular concentration of dUTP so that uracil cannot be incorporated into DNA.</text>
</comment>
<dbReference type="GO" id="GO:0000287">
    <property type="term" value="F:magnesium ion binding"/>
    <property type="evidence" value="ECO:0007669"/>
    <property type="project" value="UniProtKB-UniRule"/>
</dbReference>
<feature type="binding site" evidence="7">
    <location>
        <begin position="69"/>
        <end position="71"/>
    </location>
    <ligand>
        <name>substrate</name>
    </ligand>
</feature>
<evidence type="ECO:0000313" key="10">
    <source>
        <dbReference type="Proteomes" id="UP000184375"/>
    </source>
</evidence>
<keyword evidence="3 7" id="KW-0378">Hydrolase</keyword>
<dbReference type="PANTHER" id="PTHR11241:SF0">
    <property type="entry name" value="DEOXYURIDINE 5'-TRIPHOSPHATE NUCLEOTIDOHYDROLASE"/>
    <property type="match status" value="1"/>
</dbReference>
<evidence type="ECO:0000256" key="3">
    <source>
        <dbReference type="ARBA" id="ARBA00022801"/>
    </source>
</evidence>
<name>A0A1M7J9B6_9FIRM</name>
<evidence type="ECO:0000256" key="5">
    <source>
        <dbReference type="ARBA" id="ARBA00023080"/>
    </source>
</evidence>
<dbReference type="STRING" id="447595.SAMN05660826_01162"/>
<dbReference type="SUPFAM" id="SSF51283">
    <property type="entry name" value="dUTPase-like"/>
    <property type="match status" value="1"/>
</dbReference>
<keyword evidence="5 7" id="KW-0546">Nucleotide metabolism</keyword>
<dbReference type="InterPro" id="IPR036157">
    <property type="entry name" value="dUTPase-like_sf"/>
</dbReference>
<evidence type="ECO:0000256" key="6">
    <source>
        <dbReference type="ARBA" id="ARBA00047686"/>
    </source>
</evidence>
<dbReference type="GO" id="GO:0006226">
    <property type="term" value="P:dUMP biosynthetic process"/>
    <property type="evidence" value="ECO:0007669"/>
    <property type="project" value="UniProtKB-UniRule"/>
</dbReference>
<dbReference type="Pfam" id="PF00692">
    <property type="entry name" value="dUTPase"/>
    <property type="match status" value="1"/>
</dbReference>
<dbReference type="InterPro" id="IPR029054">
    <property type="entry name" value="dUTPase-like"/>
</dbReference>
<evidence type="ECO:0000256" key="4">
    <source>
        <dbReference type="ARBA" id="ARBA00022842"/>
    </source>
</evidence>
<comment type="pathway">
    <text evidence="7">Pyrimidine metabolism; dUMP biosynthesis; dUMP from dCTP (dUTP route): step 2/2.</text>
</comment>
<dbReference type="NCBIfam" id="NF001862">
    <property type="entry name" value="PRK00601.1"/>
    <property type="match status" value="1"/>
</dbReference>
<comment type="similarity">
    <text evidence="1 7">Belongs to the dUTPase family.</text>
</comment>
<dbReference type="Gene3D" id="2.70.40.10">
    <property type="match status" value="1"/>
</dbReference>
<feature type="domain" description="dUTPase-like" evidence="8">
    <location>
        <begin position="17"/>
        <end position="148"/>
    </location>
</feature>
<dbReference type="FunFam" id="2.70.40.10:FF:000002">
    <property type="entry name" value="dUTP diphosphatase"/>
    <property type="match status" value="1"/>
</dbReference>
<comment type="cofactor">
    <cofactor evidence="7">
        <name>Mg(2+)</name>
        <dbReference type="ChEBI" id="CHEBI:18420"/>
    </cofactor>
</comment>
<comment type="catalytic activity">
    <reaction evidence="6 7">
        <text>dUTP + H2O = dUMP + diphosphate + H(+)</text>
        <dbReference type="Rhea" id="RHEA:10248"/>
        <dbReference type="ChEBI" id="CHEBI:15377"/>
        <dbReference type="ChEBI" id="CHEBI:15378"/>
        <dbReference type="ChEBI" id="CHEBI:33019"/>
        <dbReference type="ChEBI" id="CHEBI:61555"/>
        <dbReference type="ChEBI" id="CHEBI:246422"/>
        <dbReference type="EC" id="3.6.1.23"/>
    </reaction>
</comment>
<dbReference type="HAMAP" id="MF_00116">
    <property type="entry name" value="dUTPase_bact"/>
    <property type="match status" value="1"/>
</dbReference>
<sequence>MNTVKIKVKRIRGAEDLPLPKYMTSLASGMDLYANVKHDLVIEPGKYEIIPTGIQLEIPPGFEGQIRPRSGIAAKYGITLLNSPGTIDADYRGEIKIILINHGTSNFTIKRGDRIAQLVITPVTKAELVEVESLEETQRGSGGFGHTGL</sequence>
<dbReference type="PANTHER" id="PTHR11241">
    <property type="entry name" value="DEOXYURIDINE 5'-TRIPHOSPHATE NUCLEOTIDOHYDROLASE"/>
    <property type="match status" value="1"/>
</dbReference>
<accession>A0A1M7J9B6</accession>
<gene>
    <name evidence="7" type="primary">dut</name>
    <name evidence="9" type="ORF">SAMN05660826_01162</name>
</gene>
<dbReference type="InterPro" id="IPR008181">
    <property type="entry name" value="dUTPase"/>
</dbReference>
<comment type="caution">
    <text evidence="7">Lacks conserved residue(s) required for the propagation of feature annotation.</text>
</comment>
<dbReference type="UniPathway" id="UPA00610">
    <property type="reaction ID" value="UER00666"/>
</dbReference>
<dbReference type="Proteomes" id="UP000184375">
    <property type="component" value="Unassembled WGS sequence"/>
</dbReference>
<keyword evidence="4 7" id="KW-0460">Magnesium</keyword>
<keyword evidence="2 7" id="KW-0479">Metal-binding</keyword>
<dbReference type="OrthoDB" id="9809956at2"/>
<evidence type="ECO:0000313" key="9">
    <source>
        <dbReference type="EMBL" id="SHM49599.1"/>
    </source>
</evidence>
<proteinExistence type="inferred from homology"/>
<dbReference type="AlphaFoldDB" id="A0A1M7J9B6"/>
<evidence type="ECO:0000259" key="8">
    <source>
        <dbReference type="Pfam" id="PF00692"/>
    </source>
</evidence>
<reference evidence="10" key="1">
    <citation type="submission" date="2016-11" db="EMBL/GenBank/DDBJ databases">
        <authorList>
            <person name="Varghese N."/>
            <person name="Submissions S."/>
        </authorList>
    </citation>
    <scope>NUCLEOTIDE SEQUENCE [LARGE SCALE GENOMIC DNA]</scope>
    <source>
        <strain evidence="10">DSM 18802</strain>
    </source>
</reference>
<dbReference type="EC" id="3.6.1.23" evidence="7"/>
<feature type="binding site" evidence="7">
    <location>
        <position position="82"/>
    </location>
    <ligand>
        <name>substrate</name>
    </ligand>
</feature>
<dbReference type="GO" id="GO:0046081">
    <property type="term" value="P:dUTP catabolic process"/>
    <property type="evidence" value="ECO:0007669"/>
    <property type="project" value="InterPro"/>
</dbReference>
<feature type="binding site" evidence="7">
    <location>
        <begin position="86"/>
        <end position="88"/>
    </location>
    <ligand>
        <name>substrate</name>
    </ligand>
</feature>
<organism evidence="9 10">
    <name type="scientific">Caldanaerovirga acetigignens</name>
    <dbReference type="NCBI Taxonomy" id="447595"/>
    <lineage>
        <taxon>Bacteria</taxon>
        <taxon>Bacillati</taxon>
        <taxon>Bacillota</taxon>
        <taxon>Clostridia</taxon>
        <taxon>Thermosediminibacterales</taxon>
        <taxon>Thermosediminibacteraceae</taxon>
        <taxon>Caldanaerovirga</taxon>
    </lineage>
</organism>
<evidence type="ECO:0000256" key="2">
    <source>
        <dbReference type="ARBA" id="ARBA00022723"/>
    </source>
</evidence>
<dbReference type="EMBL" id="FRCR01000006">
    <property type="protein sequence ID" value="SHM49599.1"/>
    <property type="molecule type" value="Genomic_DNA"/>
</dbReference>
<dbReference type="GO" id="GO:0004170">
    <property type="term" value="F:dUTP diphosphatase activity"/>
    <property type="evidence" value="ECO:0007669"/>
    <property type="project" value="UniProtKB-UniRule"/>
</dbReference>
<dbReference type="InterPro" id="IPR033704">
    <property type="entry name" value="dUTPase_trimeric"/>
</dbReference>
<protein>
    <recommendedName>
        <fullName evidence="7">Deoxyuridine 5'-triphosphate nucleotidohydrolase</fullName>
        <shortName evidence="7">dUTPase</shortName>
        <ecNumber evidence="7">3.6.1.23</ecNumber>
    </recommendedName>
    <alternativeName>
        <fullName evidence="7">dUTP pyrophosphatase</fullName>
    </alternativeName>
</protein>
<evidence type="ECO:0000256" key="7">
    <source>
        <dbReference type="HAMAP-Rule" id="MF_00116"/>
    </source>
</evidence>
<dbReference type="RefSeq" id="WP_084098826.1">
    <property type="nucleotide sequence ID" value="NZ_FRCR01000006.1"/>
</dbReference>